<keyword evidence="1" id="KW-0472">Membrane</keyword>
<dbReference type="AlphaFoldDB" id="A0A6C0E3B9"/>
<dbReference type="EMBL" id="MN739723">
    <property type="protein sequence ID" value="QHT23013.1"/>
    <property type="molecule type" value="Genomic_DNA"/>
</dbReference>
<feature type="transmembrane region" description="Helical" evidence="1">
    <location>
        <begin position="371"/>
        <end position="393"/>
    </location>
</feature>
<evidence type="ECO:0000256" key="1">
    <source>
        <dbReference type="SAM" id="Phobius"/>
    </source>
</evidence>
<protein>
    <submittedName>
        <fullName evidence="2">Uncharacterized protein</fullName>
    </submittedName>
</protein>
<organism evidence="2">
    <name type="scientific">viral metagenome</name>
    <dbReference type="NCBI Taxonomy" id="1070528"/>
    <lineage>
        <taxon>unclassified sequences</taxon>
        <taxon>metagenomes</taxon>
        <taxon>organismal metagenomes</taxon>
    </lineage>
</organism>
<keyword evidence="1" id="KW-0812">Transmembrane</keyword>
<keyword evidence="1" id="KW-1133">Transmembrane helix</keyword>
<name>A0A6C0E3B9_9ZZZZ</name>
<sequence length="406" mass="46745">MSNLRYNLNNNHPLIPSNESYFYEKKYVSINSEDRDILKYPNPAVFEIELPQDYVNVQSVKLSSWSFPSNYNVFSYAAGNLTFVFTMKNIYNPSDHGVIDPLLQVIYIALSENPKQNYLFDVEEGFYNPTQMAIELTNKMNLAVTNHILNFFNLHPEYAAEAALFQGYSEFVVAYNSVIQKLYFGNKSSGFDFPNDSIVYQEIEVVRRAECRLNPAELPSFSNWGLPAYLGFVRCPAVSIKATNENEYRFYYGTALVPGDKGVWIKPSYPGANVYFLQAPLKINFMGPSYIYMELDDGNISLNCIDETSPYNLSRFTQSTNQTNGVVNSCFAKIPVPTTPLSQWYDNDMVPYKWFDPPAERIRRLRIKMRYHNGALVDFGLFSWSIMIEFAVLNPQIPKKMQLTKY</sequence>
<reference evidence="2" key="1">
    <citation type="journal article" date="2020" name="Nature">
        <title>Giant virus diversity and host interactions through global metagenomics.</title>
        <authorList>
            <person name="Schulz F."/>
            <person name="Roux S."/>
            <person name="Paez-Espino D."/>
            <person name="Jungbluth S."/>
            <person name="Walsh D.A."/>
            <person name="Denef V.J."/>
            <person name="McMahon K.D."/>
            <person name="Konstantinidis K.T."/>
            <person name="Eloe-Fadrosh E.A."/>
            <person name="Kyrpides N.C."/>
            <person name="Woyke T."/>
        </authorList>
    </citation>
    <scope>NUCLEOTIDE SEQUENCE</scope>
    <source>
        <strain evidence="2">GVMAG-M-3300023179-114</strain>
    </source>
</reference>
<evidence type="ECO:0000313" key="2">
    <source>
        <dbReference type="EMBL" id="QHT23013.1"/>
    </source>
</evidence>
<proteinExistence type="predicted"/>
<accession>A0A6C0E3B9</accession>